<dbReference type="Proteomes" id="UP000031443">
    <property type="component" value="Unassembled WGS sequence"/>
</dbReference>
<feature type="region of interest" description="Disordered" evidence="1">
    <location>
        <begin position="50"/>
        <end position="69"/>
    </location>
</feature>
<keyword evidence="3" id="KW-1185">Reference proteome</keyword>
<feature type="region of interest" description="Disordered" evidence="1">
    <location>
        <begin position="105"/>
        <end position="131"/>
    </location>
</feature>
<protein>
    <submittedName>
        <fullName evidence="2">Uncharacterized protein</fullName>
    </submittedName>
</protein>
<organism evidence="2 3">
    <name type="scientific">Chelonia mydas</name>
    <name type="common">Green sea-turtle</name>
    <name type="synonym">Chelonia agassizi</name>
    <dbReference type="NCBI Taxonomy" id="8469"/>
    <lineage>
        <taxon>Eukaryota</taxon>
        <taxon>Metazoa</taxon>
        <taxon>Chordata</taxon>
        <taxon>Craniata</taxon>
        <taxon>Vertebrata</taxon>
        <taxon>Euteleostomi</taxon>
        <taxon>Archelosauria</taxon>
        <taxon>Testudinata</taxon>
        <taxon>Testudines</taxon>
        <taxon>Cryptodira</taxon>
        <taxon>Durocryptodira</taxon>
        <taxon>Americhelydia</taxon>
        <taxon>Chelonioidea</taxon>
        <taxon>Cheloniidae</taxon>
        <taxon>Chelonia</taxon>
    </lineage>
</organism>
<reference evidence="3" key="1">
    <citation type="journal article" date="2013" name="Nat. Genet.">
        <title>The draft genomes of soft-shell turtle and green sea turtle yield insights into the development and evolution of the turtle-specific body plan.</title>
        <authorList>
            <person name="Wang Z."/>
            <person name="Pascual-Anaya J."/>
            <person name="Zadissa A."/>
            <person name="Li W."/>
            <person name="Niimura Y."/>
            <person name="Huang Z."/>
            <person name="Li C."/>
            <person name="White S."/>
            <person name="Xiong Z."/>
            <person name="Fang D."/>
            <person name="Wang B."/>
            <person name="Ming Y."/>
            <person name="Chen Y."/>
            <person name="Zheng Y."/>
            <person name="Kuraku S."/>
            <person name="Pignatelli M."/>
            <person name="Herrero J."/>
            <person name="Beal K."/>
            <person name="Nozawa M."/>
            <person name="Li Q."/>
            <person name="Wang J."/>
            <person name="Zhang H."/>
            <person name="Yu L."/>
            <person name="Shigenobu S."/>
            <person name="Wang J."/>
            <person name="Liu J."/>
            <person name="Flicek P."/>
            <person name="Searle S."/>
            <person name="Wang J."/>
            <person name="Kuratani S."/>
            <person name="Yin Y."/>
            <person name="Aken B."/>
            <person name="Zhang G."/>
            <person name="Irie N."/>
        </authorList>
    </citation>
    <scope>NUCLEOTIDE SEQUENCE [LARGE SCALE GENOMIC DNA]</scope>
</reference>
<gene>
    <name evidence="2" type="ORF">UY3_10103</name>
</gene>
<accession>M7BL65</accession>
<name>M7BL65_CHEMY</name>
<sequence length="354" mass="38140">MPEWGCPVAPRSTPFPVAVPGRALQFRALPGTAVRKGAERQQLLQWLYRTQPSPDPPALSSGGAAAVQREPEEMQLHGRAGGGAGYSVPFSTAVPRRALNRRALPGTTAGKGAKHVATGQTHARSTSSTAVLPPDLYSGRAAVQMEETLRGRAGGGTAVPEDLLAAPHSAPPVSFRYAVPAINILLTNTAVTLKPVIMQGTAFSHMEWKSINCMKKLVQIQSDIIFLSKCKQMDIVPKGLKSFLVSINIFWTSAEQLLSMVVSQPASTLSETMMLDPDIESDLHSWRSHQVRQGSGCRLFNRCVDFQAQTGAWALELCKVGGSRSLGSSQSPEVYTTVNQLHKQISWHRPATGV</sequence>
<dbReference type="EMBL" id="KB538797">
    <property type="protein sequence ID" value="EMP32763.1"/>
    <property type="molecule type" value="Genomic_DNA"/>
</dbReference>
<feature type="compositionally biased region" description="Polar residues" evidence="1">
    <location>
        <begin position="118"/>
        <end position="130"/>
    </location>
</feature>
<proteinExistence type="predicted"/>
<dbReference type="AlphaFoldDB" id="M7BL65"/>
<evidence type="ECO:0000256" key="1">
    <source>
        <dbReference type="SAM" id="MobiDB-lite"/>
    </source>
</evidence>
<evidence type="ECO:0000313" key="3">
    <source>
        <dbReference type="Proteomes" id="UP000031443"/>
    </source>
</evidence>
<evidence type="ECO:0000313" key="2">
    <source>
        <dbReference type="EMBL" id="EMP32763.1"/>
    </source>
</evidence>